<sequence length="52" mass="5838">MRDGRAVVEGAKHGLVETWEALPQPVIDRECQSFHEKLQRVILCTGNSNFNG</sequence>
<accession>A0A3N4IXL7</accession>
<dbReference type="AlphaFoldDB" id="A0A3N4IXL7"/>
<protein>
    <submittedName>
        <fullName evidence="1">Uncharacterized protein</fullName>
    </submittedName>
</protein>
<evidence type="ECO:0000313" key="1">
    <source>
        <dbReference type="EMBL" id="RPA90585.1"/>
    </source>
</evidence>
<name>A0A3N4IXL7_9PEZI</name>
<evidence type="ECO:0000313" key="2">
    <source>
        <dbReference type="Proteomes" id="UP000276215"/>
    </source>
</evidence>
<dbReference type="Proteomes" id="UP000276215">
    <property type="component" value="Unassembled WGS sequence"/>
</dbReference>
<gene>
    <name evidence="1" type="ORF">L873DRAFT_1820784</name>
</gene>
<keyword evidence="2" id="KW-1185">Reference proteome</keyword>
<reference evidence="1 2" key="1">
    <citation type="journal article" date="2018" name="Nat. Ecol. Evol.">
        <title>Pezizomycetes genomes reveal the molecular basis of ectomycorrhizal truffle lifestyle.</title>
        <authorList>
            <person name="Murat C."/>
            <person name="Payen T."/>
            <person name="Noel B."/>
            <person name="Kuo A."/>
            <person name="Morin E."/>
            <person name="Chen J."/>
            <person name="Kohler A."/>
            <person name="Krizsan K."/>
            <person name="Balestrini R."/>
            <person name="Da Silva C."/>
            <person name="Montanini B."/>
            <person name="Hainaut M."/>
            <person name="Levati E."/>
            <person name="Barry K.W."/>
            <person name="Belfiori B."/>
            <person name="Cichocki N."/>
            <person name="Clum A."/>
            <person name="Dockter R.B."/>
            <person name="Fauchery L."/>
            <person name="Guy J."/>
            <person name="Iotti M."/>
            <person name="Le Tacon F."/>
            <person name="Lindquist E.A."/>
            <person name="Lipzen A."/>
            <person name="Malagnac F."/>
            <person name="Mello A."/>
            <person name="Molinier V."/>
            <person name="Miyauchi S."/>
            <person name="Poulain J."/>
            <person name="Riccioni C."/>
            <person name="Rubini A."/>
            <person name="Sitrit Y."/>
            <person name="Splivallo R."/>
            <person name="Traeger S."/>
            <person name="Wang M."/>
            <person name="Zifcakova L."/>
            <person name="Wipf D."/>
            <person name="Zambonelli A."/>
            <person name="Paolocci F."/>
            <person name="Nowrousian M."/>
            <person name="Ottonello S."/>
            <person name="Baldrian P."/>
            <person name="Spatafora J.W."/>
            <person name="Henrissat B."/>
            <person name="Nagy L.G."/>
            <person name="Aury J.M."/>
            <person name="Wincker P."/>
            <person name="Grigoriev I.V."/>
            <person name="Bonfante P."/>
            <person name="Martin F.M."/>
        </authorList>
    </citation>
    <scope>NUCLEOTIDE SEQUENCE [LARGE SCALE GENOMIC DNA]</scope>
    <source>
        <strain evidence="1 2">120613-1</strain>
    </source>
</reference>
<dbReference type="EMBL" id="ML120519">
    <property type="protein sequence ID" value="RPA90585.1"/>
    <property type="molecule type" value="Genomic_DNA"/>
</dbReference>
<organism evidence="1 2">
    <name type="scientific">Choiromyces venosus 120613-1</name>
    <dbReference type="NCBI Taxonomy" id="1336337"/>
    <lineage>
        <taxon>Eukaryota</taxon>
        <taxon>Fungi</taxon>
        <taxon>Dikarya</taxon>
        <taxon>Ascomycota</taxon>
        <taxon>Pezizomycotina</taxon>
        <taxon>Pezizomycetes</taxon>
        <taxon>Pezizales</taxon>
        <taxon>Tuberaceae</taxon>
        <taxon>Choiromyces</taxon>
    </lineage>
</organism>
<proteinExistence type="predicted"/>
<dbReference type="OrthoDB" id="3687914at2759"/>